<dbReference type="Proteomes" id="UP000269721">
    <property type="component" value="Unassembled WGS sequence"/>
</dbReference>
<keyword evidence="3" id="KW-1185">Reference proteome</keyword>
<accession>A0A4V1IS03</accession>
<feature type="region of interest" description="Disordered" evidence="1">
    <location>
        <begin position="85"/>
        <end position="104"/>
    </location>
</feature>
<dbReference type="AlphaFoldDB" id="A0A4V1IS03"/>
<organism evidence="2 3">
    <name type="scientific">Blyttiomyces helicus</name>
    <dbReference type="NCBI Taxonomy" id="388810"/>
    <lineage>
        <taxon>Eukaryota</taxon>
        <taxon>Fungi</taxon>
        <taxon>Fungi incertae sedis</taxon>
        <taxon>Chytridiomycota</taxon>
        <taxon>Chytridiomycota incertae sedis</taxon>
        <taxon>Chytridiomycetes</taxon>
        <taxon>Chytridiomycetes incertae sedis</taxon>
        <taxon>Blyttiomyces</taxon>
    </lineage>
</organism>
<reference evidence="3" key="1">
    <citation type="journal article" date="2018" name="Nat. Microbiol.">
        <title>Leveraging single-cell genomics to expand the fungal tree of life.</title>
        <authorList>
            <person name="Ahrendt S.R."/>
            <person name="Quandt C.A."/>
            <person name="Ciobanu D."/>
            <person name="Clum A."/>
            <person name="Salamov A."/>
            <person name="Andreopoulos B."/>
            <person name="Cheng J.F."/>
            <person name="Woyke T."/>
            <person name="Pelin A."/>
            <person name="Henrissat B."/>
            <person name="Reynolds N.K."/>
            <person name="Benny G.L."/>
            <person name="Smith M.E."/>
            <person name="James T.Y."/>
            <person name="Grigoriev I.V."/>
        </authorList>
    </citation>
    <scope>NUCLEOTIDE SEQUENCE [LARGE SCALE GENOMIC DNA]</scope>
</reference>
<evidence type="ECO:0000256" key="1">
    <source>
        <dbReference type="SAM" id="MobiDB-lite"/>
    </source>
</evidence>
<dbReference type="EMBL" id="KZ994875">
    <property type="protein sequence ID" value="RKO91857.1"/>
    <property type="molecule type" value="Genomic_DNA"/>
</dbReference>
<proteinExistence type="predicted"/>
<name>A0A4V1IS03_9FUNG</name>
<sequence length="257" mass="29084">MAFLGCRGQFPREAWRGARPILHAGKPDSFAVVRFGRPALENASSSSPPQLPSLTPETTSTWTTQLRLWDELFIYDIRITVTRQPRPFSSPRPGTVTSTTHPDDTASNYQQILGSKGGCILLSVHRWDFSQIFEDSLFQLRRSADMSKTELMEYPTIRRHNLRELVLPRDCPIIDPPSSHLDLRVPAAGLYLLRHVNDLFMTLSLGFCEVAAQCPTTRRAEAVEVCGLRLRYIVTKYRLRQDDCVDCDQSMTAGGWT</sequence>
<gene>
    <name evidence="2" type="ORF">BDK51DRAFT_33019</name>
</gene>
<evidence type="ECO:0000313" key="2">
    <source>
        <dbReference type="EMBL" id="RKO91857.1"/>
    </source>
</evidence>
<evidence type="ECO:0000313" key="3">
    <source>
        <dbReference type="Proteomes" id="UP000269721"/>
    </source>
</evidence>
<protein>
    <submittedName>
        <fullName evidence="2">Uncharacterized protein</fullName>
    </submittedName>
</protein>
<feature type="compositionally biased region" description="Polar residues" evidence="1">
    <location>
        <begin position="95"/>
        <end position="104"/>
    </location>
</feature>